<dbReference type="SUPFAM" id="SSF46785">
    <property type="entry name" value="Winged helix' DNA-binding domain"/>
    <property type="match status" value="1"/>
</dbReference>
<organism evidence="6 7">
    <name type="scientific">Kribbella sancticallisti</name>
    <dbReference type="NCBI Taxonomy" id="460087"/>
    <lineage>
        <taxon>Bacteria</taxon>
        <taxon>Bacillati</taxon>
        <taxon>Actinomycetota</taxon>
        <taxon>Actinomycetes</taxon>
        <taxon>Propionibacteriales</taxon>
        <taxon>Kribbellaceae</taxon>
        <taxon>Kribbella</taxon>
    </lineage>
</organism>
<dbReference type="SUPFAM" id="SSF48008">
    <property type="entry name" value="GntR ligand-binding domain-like"/>
    <property type="match status" value="1"/>
</dbReference>
<dbReference type="PANTHER" id="PTHR43537">
    <property type="entry name" value="TRANSCRIPTIONAL REGULATOR, GNTR FAMILY"/>
    <property type="match status" value="1"/>
</dbReference>
<evidence type="ECO:0000256" key="4">
    <source>
        <dbReference type="SAM" id="MobiDB-lite"/>
    </source>
</evidence>
<dbReference type="Proteomes" id="UP001500393">
    <property type="component" value="Unassembled WGS sequence"/>
</dbReference>
<dbReference type="PANTHER" id="PTHR43537:SF45">
    <property type="entry name" value="GNTR FAMILY REGULATORY PROTEIN"/>
    <property type="match status" value="1"/>
</dbReference>
<dbReference type="Pfam" id="PF00392">
    <property type="entry name" value="GntR"/>
    <property type="match status" value="1"/>
</dbReference>
<dbReference type="InterPro" id="IPR036388">
    <property type="entry name" value="WH-like_DNA-bd_sf"/>
</dbReference>
<comment type="caution">
    <text evidence="6">The sequence shown here is derived from an EMBL/GenBank/DDBJ whole genome shotgun (WGS) entry which is preliminary data.</text>
</comment>
<dbReference type="SMART" id="SM00345">
    <property type="entry name" value="HTH_GNTR"/>
    <property type="match status" value="1"/>
</dbReference>
<dbReference type="InterPro" id="IPR000524">
    <property type="entry name" value="Tscrpt_reg_HTH_GntR"/>
</dbReference>
<sequence length="252" mass="27856">MTTLSAGADATSESPGVRHVKRPTPLRESVYEALTEMIIDGTLERGRHLVEVELAGMLGVSRQPVREALQRLNNEGWVDLRPGFGAMVHVPAEDEVDQLLAARAALESESARLAARKPDKDAVARLKELCKVGANLQETGDIDGAVRTNGELHGLITQMSGNRFLVDFAGQVDRRVRWYYTPVAPVRGAASWREHTRLVKAISDGDEDKAAQIMREHTEHTRKAYHDLQAGTTPVEAPAPEKKVTRRRRTTD</sequence>
<keyword evidence="3" id="KW-0804">Transcription</keyword>
<feature type="region of interest" description="Disordered" evidence="4">
    <location>
        <begin position="225"/>
        <end position="252"/>
    </location>
</feature>
<accession>A0ABN2ED51</accession>
<dbReference type="CDD" id="cd07377">
    <property type="entry name" value="WHTH_GntR"/>
    <property type="match status" value="1"/>
</dbReference>
<dbReference type="RefSeq" id="WP_344220321.1">
    <property type="nucleotide sequence ID" value="NZ_BAAAOS010000048.1"/>
</dbReference>
<proteinExistence type="predicted"/>
<evidence type="ECO:0000313" key="6">
    <source>
        <dbReference type="EMBL" id="GAA1600045.1"/>
    </source>
</evidence>
<dbReference type="InterPro" id="IPR008920">
    <property type="entry name" value="TF_FadR/GntR_C"/>
</dbReference>
<evidence type="ECO:0000256" key="3">
    <source>
        <dbReference type="ARBA" id="ARBA00023163"/>
    </source>
</evidence>
<protein>
    <submittedName>
        <fullName evidence="6">GntR family transcriptional regulator</fullName>
    </submittedName>
</protein>
<evidence type="ECO:0000256" key="2">
    <source>
        <dbReference type="ARBA" id="ARBA00023125"/>
    </source>
</evidence>
<feature type="domain" description="HTH gntR-type" evidence="5">
    <location>
        <begin position="24"/>
        <end position="91"/>
    </location>
</feature>
<evidence type="ECO:0000256" key="1">
    <source>
        <dbReference type="ARBA" id="ARBA00023015"/>
    </source>
</evidence>
<dbReference type="SMART" id="SM00895">
    <property type="entry name" value="FCD"/>
    <property type="match status" value="1"/>
</dbReference>
<dbReference type="Pfam" id="PF07729">
    <property type="entry name" value="FCD"/>
    <property type="match status" value="1"/>
</dbReference>
<gene>
    <name evidence="6" type="ORF">GCM10009789_62800</name>
</gene>
<keyword evidence="1" id="KW-0805">Transcription regulation</keyword>
<name>A0ABN2ED51_9ACTN</name>
<dbReference type="Gene3D" id="1.20.120.530">
    <property type="entry name" value="GntR ligand-binding domain-like"/>
    <property type="match status" value="1"/>
</dbReference>
<reference evidence="6 7" key="1">
    <citation type="journal article" date="2019" name="Int. J. Syst. Evol. Microbiol.">
        <title>The Global Catalogue of Microorganisms (GCM) 10K type strain sequencing project: providing services to taxonomists for standard genome sequencing and annotation.</title>
        <authorList>
            <consortium name="The Broad Institute Genomics Platform"/>
            <consortium name="The Broad Institute Genome Sequencing Center for Infectious Disease"/>
            <person name="Wu L."/>
            <person name="Ma J."/>
        </authorList>
    </citation>
    <scope>NUCLEOTIDE SEQUENCE [LARGE SCALE GENOMIC DNA]</scope>
    <source>
        <strain evidence="6 7">JCM 14969</strain>
    </source>
</reference>
<dbReference type="InterPro" id="IPR036390">
    <property type="entry name" value="WH_DNA-bd_sf"/>
</dbReference>
<dbReference type="InterPro" id="IPR011711">
    <property type="entry name" value="GntR_C"/>
</dbReference>
<evidence type="ECO:0000313" key="7">
    <source>
        <dbReference type="Proteomes" id="UP001500393"/>
    </source>
</evidence>
<evidence type="ECO:0000259" key="5">
    <source>
        <dbReference type="PROSITE" id="PS50949"/>
    </source>
</evidence>
<dbReference type="PROSITE" id="PS50949">
    <property type="entry name" value="HTH_GNTR"/>
    <property type="match status" value="1"/>
</dbReference>
<keyword evidence="7" id="KW-1185">Reference proteome</keyword>
<keyword evidence="2" id="KW-0238">DNA-binding</keyword>
<feature type="region of interest" description="Disordered" evidence="4">
    <location>
        <begin position="1"/>
        <end position="23"/>
    </location>
</feature>
<dbReference type="EMBL" id="BAAAOS010000048">
    <property type="protein sequence ID" value="GAA1600045.1"/>
    <property type="molecule type" value="Genomic_DNA"/>
</dbReference>
<dbReference type="Gene3D" id="1.10.10.10">
    <property type="entry name" value="Winged helix-like DNA-binding domain superfamily/Winged helix DNA-binding domain"/>
    <property type="match status" value="1"/>
</dbReference>